<evidence type="ECO:0000256" key="3">
    <source>
        <dbReference type="ARBA" id="ARBA00022801"/>
    </source>
</evidence>
<dbReference type="Proteomes" id="UP000654482">
    <property type="component" value="Unassembled WGS sequence"/>
</dbReference>
<dbReference type="Pfam" id="PF01435">
    <property type="entry name" value="Peptidase_M48"/>
    <property type="match status" value="1"/>
</dbReference>
<gene>
    <name evidence="9" type="ORF">IQ249_24025</name>
</gene>
<protein>
    <submittedName>
        <fullName evidence="9">M56 family metallopeptidase</fullName>
    </submittedName>
</protein>
<dbReference type="EMBL" id="JADEWZ010000070">
    <property type="protein sequence ID" value="MBE9118962.1"/>
    <property type="molecule type" value="Genomic_DNA"/>
</dbReference>
<keyword evidence="10" id="KW-1185">Reference proteome</keyword>
<feature type="transmembrane region" description="Helical" evidence="7">
    <location>
        <begin position="68"/>
        <end position="90"/>
    </location>
</feature>
<feature type="transmembrane region" description="Helical" evidence="7">
    <location>
        <begin position="35"/>
        <end position="56"/>
    </location>
</feature>
<feature type="domain" description="Peptidase M48" evidence="8">
    <location>
        <begin position="132"/>
        <end position="174"/>
    </location>
</feature>
<reference evidence="9" key="1">
    <citation type="submission" date="2020-10" db="EMBL/GenBank/DDBJ databases">
        <authorList>
            <person name="Castelo-Branco R."/>
            <person name="Eusebio N."/>
            <person name="Adriana R."/>
            <person name="Vieira A."/>
            <person name="Brugerolle De Fraissinette N."/>
            <person name="Rezende De Castro R."/>
            <person name="Schneider M.P."/>
            <person name="Vasconcelos V."/>
            <person name="Leao P.N."/>
        </authorList>
    </citation>
    <scope>NUCLEOTIDE SEQUENCE</scope>
    <source>
        <strain evidence="9">LEGE 07157</strain>
    </source>
</reference>
<keyword evidence="7" id="KW-0472">Membrane</keyword>
<evidence type="ECO:0000313" key="10">
    <source>
        <dbReference type="Proteomes" id="UP000654482"/>
    </source>
</evidence>
<keyword evidence="7" id="KW-1133">Transmembrane helix</keyword>
<keyword evidence="3 6" id="KW-0378">Hydrolase</keyword>
<keyword evidence="5 6" id="KW-0482">Metalloprotease</keyword>
<sequence length="290" mass="32989">MHFILILGAIAIAALLRLAPSQLTGDWTTRWHNALFRFLLPPSLLLIAAFAIACMGPQGQMIGVQTDSISYCLVLGWFIVALLYGGQLALKGWQSSRDLHRYPNIQLNAAPTLQTRPKPLSARLLEDSRLFSAQIGFWQPELVITQGLLQTLSSEHLEAVLAHEQAHCHYRDTFWFFWLGWLRRLTVWLPNTEALWQELLVLRELRADRWAAQRVDSLLLAEALLQVVSTPALEWETACAAFSRPVSANRLQERIDALLDDARSPRKMPWWTWSWGVLALVPLVTLPFHS</sequence>
<dbReference type="GO" id="GO:0046872">
    <property type="term" value="F:metal ion binding"/>
    <property type="evidence" value="ECO:0007669"/>
    <property type="project" value="UniProtKB-KW"/>
</dbReference>
<evidence type="ECO:0000256" key="2">
    <source>
        <dbReference type="ARBA" id="ARBA00022723"/>
    </source>
</evidence>
<dbReference type="PANTHER" id="PTHR34978:SF3">
    <property type="entry name" value="SLR0241 PROTEIN"/>
    <property type="match status" value="1"/>
</dbReference>
<dbReference type="GO" id="GO:0004222">
    <property type="term" value="F:metalloendopeptidase activity"/>
    <property type="evidence" value="ECO:0007669"/>
    <property type="project" value="InterPro"/>
</dbReference>
<keyword evidence="4 6" id="KW-0862">Zinc</keyword>
<dbReference type="Gene3D" id="3.30.2010.10">
    <property type="entry name" value="Metalloproteases ('zincins'), catalytic domain"/>
    <property type="match status" value="1"/>
</dbReference>
<dbReference type="GO" id="GO:0006508">
    <property type="term" value="P:proteolysis"/>
    <property type="evidence" value="ECO:0007669"/>
    <property type="project" value="UniProtKB-KW"/>
</dbReference>
<dbReference type="PANTHER" id="PTHR34978">
    <property type="entry name" value="POSSIBLE SENSOR-TRANSDUCER PROTEIN BLAR"/>
    <property type="match status" value="1"/>
</dbReference>
<evidence type="ECO:0000256" key="6">
    <source>
        <dbReference type="RuleBase" id="RU003983"/>
    </source>
</evidence>
<comment type="caution">
    <text evidence="9">The sequence shown here is derived from an EMBL/GenBank/DDBJ whole genome shotgun (WGS) entry which is preliminary data.</text>
</comment>
<dbReference type="AlphaFoldDB" id="A0A8J7E359"/>
<evidence type="ECO:0000256" key="1">
    <source>
        <dbReference type="ARBA" id="ARBA00022670"/>
    </source>
</evidence>
<comment type="cofactor">
    <cofactor evidence="6">
        <name>Zn(2+)</name>
        <dbReference type="ChEBI" id="CHEBI:29105"/>
    </cofactor>
    <text evidence="6">Binds 1 zinc ion per subunit.</text>
</comment>
<keyword evidence="2" id="KW-0479">Metal-binding</keyword>
<organism evidence="9 10">
    <name type="scientific">Lusitaniella coriacea LEGE 07157</name>
    <dbReference type="NCBI Taxonomy" id="945747"/>
    <lineage>
        <taxon>Bacteria</taxon>
        <taxon>Bacillati</taxon>
        <taxon>Cyanobacteriota</taxon>
        <taxon>Cyanophyceae</taxon>
        <taxon>Spirulinales</taxon>
        <taxon>Lusitaniellaceae</taxon>
        <taxon>Lusitaniella</taxon>
    </lineage>
</organism>
<name>A0A8J7E359_9CYAN</name>
<dbReference type="InterPro" id="IPR052173">
    <property type="entry name" value="Beta-lactam_resp_regulator"/>
</dbReference>
<evidence type="ECO:0000313" key="9">
    <source>
        <dbReference type="EMBL" id="MBE9118962.1"/>
    </source>
</evidence>
<dbReference type="InterPro" id="IPR001915">
    <property type="entry name" value="Peptidase_M48"/>
</dbReference>
<accession>A0A8J7E359</accession>
<proteinExistence type="inferred from homology"/>
<comment type="similarity">
    <text evidence="6">Belongs to the peptidase M48 family.</text>
</comment>
<evidence type="ECO:0000256" key="4">
    <source>
        <dbReference type="ARBA" id="ARBA00022833"/>
    </source>
</evidence>
<evidence type="ECO:0000256" key="7">
    <source>
        <dbReference type="SAM" id="Phobius"/>
    </source>
</evidence>
<dbReference type="RefSeq" id="WP_194032057.1">
    <property type="nucleotide sequence ID" value="NZ_JADEWZ010000070.1"/>
</dbReference>
<keyword evidence="7" id="KW-0812">Transmembrane</keyword>
<dbReference type="CDD" id="cd07326">
    <property type="entry name" value="M56_BlaR1_MecR1_like"/>
    <property type="match status" value="1"/>
</dbReference>
<evidence type="ECO:0000259" key="8">
    <source>
        <dbReference type="Pfam" id="PF01435"/>
    </source>
</evidence>
<evidence type="ECO:0000256" key="5">
    <source>
        <dbReference type="ARBA" id="ARBA00023049"/>
    </source>
</evidence>
<keyword evidence="1 6" id="KW-0645">Protease</keyword>